<dbReference type="Gene3D" id="3.30.70.260">
    <property type="match status" value="1"/>
</dbReference>
<sequence length="259" mass="27454">MNPQDKAKQAVGYFAVDTYVRSGMKVGLGTGTTAKFVVERIGQRMQEGSLKDLLCVPTSEATRKQAESLGIPLTTLDGIADCLDVAIDGADEILPPTLGLVKGRGGALLREKMIAAAAKTFIVAADETKLVSNGIGSTGALPVEVVVFSSSHTKRLLSALPSVKRHGGRAEFRKRAGAATGEKNGGQEDIPEEDRFVTDNGNYIVDLYFTETVPDLHEMDKELKSIPGVVETGFFLDLASVCLIGKADGSVATLTAERK</sequence>
<reference evidence="7 8" key="1">
    <citation type="submission" date="2014-02" db="EMBL/GenBank/DDBJ databases">
        <authorList>
            <person name="Sibley D."/>
            <person name="Venepally P."/>
            <person name="Karamycheva S."/>
            <person name="Hadjithomas M."/>
            <person name="Khan A."/>
            <person name="Brunk B."/>
            <person name="Roos D."/>
            <person name="Caler E."/>
            <person name="Lorenzi H."/>
        </authorList>
    </citation>
    <scope>NUCLEOTIDE SEQUENCE [LARGE SCALE GENOMIC DNA]</scope>
    <source>
        <strain evidence="7 8">GAB2-2007-GAL-DOM2</strain>
    </source>
</reference>
<keyword evidence="5 7" id="KW-0413">Isomerase</keyword>
<dbReference type="InterPro" id="IPR020672">
    <property type="entry name" value="Ribose5P_isomerase_typA_subgr"/>
</dbReference>
<dbReference type="EC" id="5.3.1.6" evidence="4"/>
<accession>A0A086K5S0</accession>
<evidence type="ECO:0000313" key="8">
    <source>
        <dbReference type="Proteomes" id="UP000028837"/>
    </source>
</evidence>
<protein>
    <recommendedName>
        <fullName evidence="4">ribose-5-phosphate isomerase</fullName>
        <ecNumber evidence="4">5.3.1.6</ecNumber>
    </recommendedName>
</protein>
<dbReference type="HAMAP" id="MF_00170">
    <property type="entry name" value="Rib_5P_isom_A"/>
    <property type="match status" value="1"/>
</dbReference>
<dbReference type="AlphaFoldDB" id="A0A086K5S0"/>
<dbReference type="VEuPathDB" id="ToxoDB:TGDOM2_239310"/>
<dbReference type="Gene3D" id="3.40.50.1360">
    <property type="match status" value="1"/>
</dbReference>
<evidence type="ECO:0000256" key="1">
    <source>
        <dbReference type="ARBA" id="ARBA00001713"/>
    </source>
</evidence>
<evidence type="ECO:0000256" key="2">
    <source>
        <dbReference type="ARBA" id="ARBA00004988"/>
    </source>
</evidence>
<dbReference type="InterPro" id="IPR004788">
    <property type="entry name" value="Ribose5P_isomerase_type_A"/>
</dbReference>
<comment type="catalytic activity">
    <reaction evidence="1">
        <text>aldehydo-D-ribose 5-phosphate = D-ribulose 5-phosphate</text>
        <dbReference type="Rhea" id="RHEA:14657"/>
        <dbReference type="ChEBI" id="CHEBI:58121"/>
        <dbReference type="ChEBI" id="CHEBI:58273"/>
        <dbReference type="EC" id="5.3.1.6"/>
    </reaction>
</comment>
<dbReference type="PANTHER" id="PTHR43748:SF3">
    <property type="entry name" value="RIBOSE-5-PHOSPHATE ISOMERASE 3, CHLOROPLASTIC-RELATED"/>
    <property type="match status" value="1"/>
</dbReference>
<proteinExistence type="inferred from homology"/>
<comment type="pathway">
    <text evidence="2">Carbohydrate degradation; pentose phosphate pathway; D-ribose 5-phosphate from D-ribulose 5-phosphate (non-oxidative stage): step 1/1.</text>
</comment>
<comment type="caution">
    <text evidence="7">The sequence shown here is derived from an EMBL/GenBank/DDBJ whole genome shotgun (WGS) entry which is preliminary data.</text>
</comment>
<dbReference type="SMR" id="A0A086K5S0"/>
<dbReference type="UniPathway" id="UPA00115">
    <property type="reaction ID" value="UER00412"/>
</dbReference>
<dbReference type="FunFam" id="3.40.50.1360:FF:000001">
    <property type="entry name" value="Ribose-5-phosphate isomerase A"/>
    <property type="match status" value="1"/>
</dbReference>
<dbReference type="EMBL" id="AHZU02000824">
    <property type="protein sequence ID" value="KFG39738.1"/>
    <property type="molecule type" value="Genomic_DNA"/>
</dbReference>
<dbReference type="PANTHER" id="PTHR43748">
    <property type="entry name" value="RIBOSE-5-PHOSPHATE ISOMERASE 3, CHLOROPLASTIC-RELATED"/>
    <property type="match status" value="1"/>
</dbReference>
<dbReference type="OrthoDB" id="1555531at2759"/>
<dbReference type="NCBIfam" id="TIGR00021">
    <property type="entry name" value="rpiA"/>
    <property type="match status" value="1"/>
</dbReference>
<dbReference type="NCBIfam" id="NF001924">
    <property type="entry name" value="PRK00702.1"/>
    <property type="match status" value="1"/>
</dbReference>
<gene>
    <name evidence="7" type="ORF">TGDOM2_239310</name>
</gene>
<dbReference type="Proteomes" id="UP000028837">
    <property type="component" value="Unassembled WGS sequence"/>
</dbReference>
<dbReference type="Pfam" id="PF06026">
    <property type="entry name" value="Rib_5-P_isom_A"/>
    <property type="match status" value="1"/>
</dbReference>
<name>A0A086K5S0_TOXGO</name>
<dbReference type="GO" id="GO:0004751">
    <property type="term" value="F:ribose-5-phosphate isomerase activity"/>
    <property type="evidence" value="ECO:0007669"/>
    <property type="project" value="UniProtKB-EC"/>
</dbReference>
<evidence type="ECO:0000256" key="3">
    <source>
        <dbReference type="ARBA" id="ARBA00008088"/>
    </source>
</evidence>
<evidence type="ECO:0000256" key="6">
    <source>
        <dbReference type="SAM" id="MobiDB-lite"/>
    </source>
</evidence>
<dbReference type="GO" id="GO:0009052">
    <property type="term" value="P:pentose-phosphate shunt, non-oxidative branch"/>
    <property type="evidence" value="ECO:0007669"/>
    <property type="project" value="InterPro"/>
</dbReference>
<dbReference type="InterPro" id="IPR037171">
    <property type="entry name" value="NagB/RpiA_transferase-like"/>
</dbReference>
<dbReference type="InterPro" id="IPR050262">
    <property type="entry name" value="Ribose-5P_isomerase"/>
</dbReference>
<evidence type="ECO:0000256" key="5">
    <source>
        <dbReference type="ARBA" id="ARBA00023235"/>
    </source>
</evidence>
<dbReference type="SUPFAM" id="SSF75445">
    <property type="entry name" value="D-ribose-5-phosphate isomerase (RpiA), lid domain"/>
    <property type="match status" value="1"/>
</dbReference>
<organism evidence="7 8">
    <name type="scientific">Toxoplasma gondii GAB2-2007-GAL-DOM2</name>
    <dbReference type="NCBI Taxonomy" id="1130820"/>
    <lineage>
        <taxon>Eukaryota</taxon>
        <taxon>Sar</taxon>
        <taxon>Alveolata</taxon>
        <taxon>Apicomplexa</taxon>
        <taxon>Conoidasida</taxon>
        <taxon>Coccidia</taxon>
        <taxon>Eucoccidiorida</taxon>
        <taxon>Eimeriorina</taxon>
        <taxon>Sarcocystidae</taxon>
        <taxon>Toxoplasma</taxon>
    </lineage>
</organism>
<dbReference type="CDD" id="cd01398">
    <property type="entry name" value="RPI_A"/>
    <property type="match status" value="1"/>
</dbReference>
<evidence type="ECO:0000256" key="4">
    <source>
        <dbReference type="ARBA" id="ARBA00011959"/>
    </source>
</evidence>
<feature type="region of interest" description="Disordered" evidence="6">
    <location>
        <begin position="171"/>
        <end position="191"/>
    </location>
</feature>
<evidence type="ECO:0000313" key="7">
    <source>
        <dbReference type="EMBL" id="KFG39738.1"/>
    </source>
</evidence>
<comment type="similarity">
    <text evidence="3">Belongs to the ribose 5-phosphate isomerase family.</text>
</comment>
<dbReference type="SUPFAM" id="SSF100950">
    <property type="entry name" value="NagB/RpiA/CoA transferase-like"/>
    <property type="match status" value="1"/>
</dbReference>